<proteinExistence type="predicted"/>
<dbReference type="InterPro" id="IPR010877">
    <property type="entry name" value="Phage_Mu_Gp46"/>
</dbReference>
<protein>
    <submittedName>
        <fullName evidence="1">Tail protein</fullName>
    </submittedName>
</protein>
<keyword evidence="2" id="KW-1185">Reference proteome</keyword>
<sequence>MPDITLSWDTATNHADWVLAGADLANGNDLASAVEISVFSDREAKADDVIPDGSADRRGWWADDEVPIGSRMWLLKRAKQTTQTAQRAYDYLAEALQWLIDDAVAGRVEITTQWVRRGVLGARIVVIKNGAVLLDGLYVWAWEGIN</sequence>
<name>A0ABY6XTG5_9BURK</name>
<dbReference type="PANTHER" id="PTHR37829:SF3">
    <property type="entry name" value="PROTEIN JAYE-RELATED"/>
    <property type="match status" value="1"/>
</dbReference>
<organism evidence="1 2">
    <name type="scientific">Burkholderia aenigmatica</name>
    <dbReference type="NCBI Taxonomy" id="2015348"/>
    <lineage>
        <taxon>Bacteria</taxon>
        <taxon>Pseudomonadati</taxon>
        <taxon>Pseudomonadota</taxon>
        <taxon>Betaproteobacteria</taxon>
        <taxon>Burkholderiales</taxon>
        <taxon>Burkholderiaceae</taxon>
        <taxon>Burkholderia</taxon>
        <taxon>Burkholderia cepacia complex</taxon>
    </lineage>
</organism>
<evidence type="ECO:0000313" key="2">
    <source>
        <dbReference type="Proteomes" id="UP000494120"/>
    </source>
</evidence>
<dbReference type="Proteomes" id="UP000494120">
    <property type="component" value="Unassembled WGS sequence"/>
</dbReference>
<accession>A0ABY6XTG5</accession>
<gene>
    <name evidence="1" type="ORF">BLA17378_03793</name>
</gene>
<reference evidence="1 2" key="1">
    <citation type="submission" date="2019-09" db="EMBL/GenBank/DDBJ databases">
        <authorList>
            <person name="Depoorter E."/>
        </authorList>
    </citation>
    <scope>NUCLEOTIDE SEQUENCE [LARGE SCALE GENOMIC DNA]</scope>
    <source>
        <strain evidence="1 2">R-17378</strain>
    </source>
</reference>
<dbReference type="InterPro" id="IPR052399">
    <property type="entry name" value="Phage_Baseplate_Assmbl_Protein"/>
</dbReference>
<dbReference type="Pfam" id="PF07409">
    <property type="entry name" value="GP46"/>
    <property type="match status" value="1"/>
</dbReference>
<dbReference type="PANTHER" id="PTHR37829">
    <property type="entry name" value="PHAGE-LIKE ELEMENT PBSX PROTEIN XKDT"/>
    <property type="match status" value="1"/>
</dbReference>
<dbReference type="EMBL" id="CABVQG010000013">
    <property type="protein sequence ID" value="VWC79184.1"/>
    <property type="molecule type" value="Genomic_DNA"/>
</dbReference>
<comment type="caution">
    <text evidence="1">The sequence shown here is derived from an EMBL/GenBank/DDBJ whole genome shotgun (WGS) entry which is preliminary data.</text>
</comment>
<evidence type="ECO:0000313" key="1">
    <source>
        <dbReference type="EMBL" id="VWC79184.1"/>
    </source>
</evidence>